<keyword evidence="3" id="KW-0645">Protease</keyword>
<keyword evidence="4 8" id="KW-0812">Transmembrane</keyword>
<comment type="caution">
    <text evidence="9">The sequence shown here is derived from an EMBL/GenBank/DDBJ whole genome shotgun (WGS) entry which is preliminary data.</text>
</comment>
<keyword evidence="7 8" id="KW-0472">Membrane</keyword>
<feature type="transmembrane region" description="Helical" evidence="8">
    <location>
        <begin position="70"/>
        <end position="91"/>
    </location>
</feature>
<dbReference type="AlphaFoldDB" id="A0A1F5H5E6"/>
<keyword evidence="2" id="KW-1003">Cell membrane</keyword>
<protein>
    <submittedName>
        <fullName evidence="9">Uncharacterized protein</fullName>
    </submittedName>
</protein>
<dbReference type="GO" id="GO:0006508">
    <property type="term" value="P:proteolysis"/>
    <property type="evidence" value="ECO:0007669"/>
    <property type="project" value="UniProtKB-KW"/>
</dbReference>
<evidence type="ECO:0000256" key="7">
    <source>
        <dbReference type="ARBA" id="ARBA00023136"/>
    </source>
</evidence>
<dbReference type="InterPro" id="IPR026392">
    <property type="entry name" value="Exo/Archaeosortase_dom"/>
</dbReference>
<dbReference type="GO" id="GO:0005886">
    <property type="term" value="C:plasma membrane"/>
    <property type="evidence" value="ECO:0007669"/>
    <property type="project" value="UniProtKB-SubCell"/>
</dbReference>
<evidence type="ECO:0000256" key="6">
    <source>
        <dbReference type="ARBA" id="ARBA00022989"/>
    </source>
</evidence>
<name>A0A1F5H5E6_9BACT</name>
<gene>
    <name evidence="9" type="ORF">A3B54_00205</name>
</gene>
<comment type="subcellular location">
    <subcellularLocation>
        <location evidence="1">Cell membrane</location>
        <topology evidence="1">Multi-pass membrane protein</topology>
    </subcellularLocation>
</comment>
<feature type="transmembrane region" description="Helical" evidence="8">
    <location>
        <begin position="6"/>
        <end position="22"/>
    </location>
</feature>
<evidence type="ECO:0000313" key="10">
    <source>
        <dbReference type="Proteomes" id="UP000177039"/>
    </source>
</evidence>
<dbReference type="Proteomes" id="UP000177039">
    <property type="component" value="Unassembled WGS sequence"/>
</dbReference>
<organism evidence="9 10">
    <name type="scientific">Candidatus Curtissbacteria bacterium RIFCSPLOWO2_01_FULL_42_50</name>
    <dbReference type="NCBI Taxonomy" id="1797730"/>
    <lineage>
        <taxon>Bacteria</taxon>
        <taxon>Candidatus Curtissiibacteriota</taxon>
    </lineage>
</organism>
<evidence type="ECO:0000256" key="1">
    <source>
        <dbReference type="ARBA" id="ARBA00004651"/>
    </source>
</evidence>
<evidence type="ECO:0000256" key="5">
    <source>
        <dbReference type="ARBA" id="ARBA00022801"/>
    </source>
</evidence>
<accession>A0A1F5H5E6</accession>
<reference evidence="9 10" key="1">
    <citation type="journal article" date="2016" name="Nat. Commun.">
        <title>Thousands of microbial genomes shed light on interconnected biogeochemical processes in an aquifer system.</title>
        <authorList>
            <person name="Anantharaman K."/>
            <person name="Brown C.T."/>
            <person name="Hug L.A."/>
            <person name="Sharon I."/>
            <person name="Castelle C.J."/>
            <person name="Probst A.J."/>
            <person name="Thomas B.C."/>
            <person name="Singh A."/>
            <person name="Wilkins M.J."/>
            <person name="Karaoz U."/>
            <person name="Brodie E.L."/>
            <person name="Williams K.H."/>
            <person name="Hubbard S.S."/>
            <person name="Banfield J.F."/>
        </authorList>
    </citation>
    <scope>NUCLEOTIDE SEQUENCE [LARGE SCALE GENOMIC DNA]</scope>
</reference>
<keyword evidence="6 8" id="KW-1133">Transmembrane helix</keyword>
<evidence type="ECO:0000256" key="3">
    <source>
        <dbReference type="ARBA" id="ARBA00022670"/>
    </source>
</evidence>
<dbReference type="EMBL" id="MFBT01000017">
    <property type="protein sequence ID" value="OGD99402.1"/>
    <property type="molecule type" value="Genomic_DNA"/>
</dbReference>
<evidence type="ECO:0000313" key="9">
    <source>
        <dbReference type="EMBL" id="OGD99402.1"/>
    </source>
</evidence>
<proteinExistence type="predicted"/>
<keyword evidence="5" id="KW-0378">Hydrolase</keyword>
<evidence type="ECO:0000256" key="4">
    <source>
        <dbReference type="ARBA" id="ARBA00022692"/>
    </source>
</evidence>
<evidence type="ECO:0000256" key="8">
    <source>
        <dbReference type="SAM" id="Phobius"/>
    </source>
</evidence>
<dbReference type="GO" id="GO:0008233">
    <property type="term" value="F:peptidase activity"/>
    <property type="evidence" value="ECO:0007669"/>
    <property type="project" value="UniProtKB-KW"/>
</dbReference>
<feature type="transmembrane region" description="Helical" evidence="8">
    <location>
        <begin position="34"/>
        <end position="58"/>
    </location>
</feature>
<dbReference type="NCBIfam" id="TIGR04178">
    <property type="entry name" value="exo_archaeo"/>
    <property type="match status" value="1"/>
</dbReference>
<sequence>MSNCIGWQSLVLFGLTVFTGFGGKFTKISLLQTFMIGVLGTFLMNVLRITVVALIAFFAGRLPAVIFHDYFSVVVTIGWLFFFWWFSYAFVLEERS</sequence>
<evidence type="ECO:0000256" key="2">
    <source>
        <dbReference type="ARBA" id="ARBA00022475"/>
    </source>
</evidence>